<evidence type="ECO:0000259" key="6">
    <source>
        <dbReference type="PROSITE" id="PS50835"/>
    </source>
</evidence>
<evidence type="ECO:0000313" key="7">
    <source>
        <dbReference type="EMBL" id="KAJ8248651.1"/>
    </source>
</evidence>
<feature type="region of interest" description="Disordered" evidence="4">
    <location>
        <begin position="225"/>
        <end position="288"/>
    </location>
</feature>
<feature type="compositionally biased region" description="Low complexity" evidence="4">
    <location>
        <begin position="242"/>
        <end position="258"/>
    </location>
</feature>
<feature type="domain" description="Ig-like" evidence="6">
    <location>
        <begin position="102"/>
        <end position="218"/>
    </location>
</feature>
<dbReference type="PANTHER" id="PTHR11860:SF111">
    <property type="entry name" value="IMMUNOGLOBULIN SUBTYPE DOMAIN-CONTAINING PROTEIN"/>
    <property type="match status" value="1"/>
</dbReference>
<keyword evidence="5" id="KW-1133">Transmembrane helix</keyword>
<gene>
    <name evidence="7" type="ORF">COCON_G00233930</name>
</gene>
<dbReference type="Gene3D" id="2.60.40.10">
    <property type="entry name" value="Immunoglobulins"/>
    <property type="match status" value="1"/>
</dbReference>
<dbReference type="PANTHER" id="PTHR11860">
    <property type="entry name" value="POLYMERIC-IMMUNOGLOBULIN RECEPTOR"/>
    <property type="match status" value="1"/>
</dbReference>
<sequence length="322" mass="35110">MTVFASKIKINTVGGRRSVTAICEEPLPASLVLAQEAPEAALQYPPEHSSPSDRRPLHAASISARCVVTPSSESRRQTICFLWPAEKQRDTSSTEEQKPSAPKAMRLAFVLSFLTGAYSVSVWGPEKVISHTKGNVTVQCKYDKSYTNSVKYWCKVNTLLPCSKLVSTSEDTHSRITIRDNKTEGAFYITMTDLTKDDEGQYDCGIERSFALDEQALVHVQVNEDDTRPDLHEPVSVTGMASSSKTTTVDSKTTTTSTAQVEPIPASTAEKENGISKQKQEGSTYTTNHLKSPSMLVPLAVSFGVLLLLCCVAALIACKIKL</sequence>
<name>A0A9Q1HMD5_CONCO</name>
<keyword evidence="3 5" id="KW-0472">Membrane</keyword>
<dbReference type="Proteomes" id="UP001152803">
    <property type="component" value="Unassembled WGS sequence"/>
</dbReference>
<dbReference type="CDD" id="cd05716">
    <property type="entry name" value="IgV_pIgR_like"/>
    <property type="match status" value="1"/>
</dbReference>
<dbReference type="OrthoDB" id="8959642at2759"/>
<evidence type="ECO:0000256" key="5">
    <source>
        <dbReference type="SAM" id="Phobius"/>
    </source>
</evidence>
<keyword evidence="2 5" id="KW-0812">Transmembrane</keyword>
<dbReference type="InterPro" id="IPR013783">
    <property type="entry name" value="Ig-like_fold"/>
</dbReference>
<dbReference type="InterPro" id="IPR003599">
    <property type="entry name" value="Ig_sub"/>
</dbReference>
<dbReference type="InterPro" id="IPR013106">
    <property type="entry name" value="Ig_V-set"/>
</dbReference>
<comment type="caution">
    <text evidence="7">The sequence shown here is derived from an EMBL/GenBank/DDBJ whole genome shotgun (WGS) entry which is preliminary data.</text>
</comment>
<dbReference type="InterPro" id="IPR050671">
    <property type="entry name" value="CD300_family_receptors"/>
</dbReference>
<dbReference type="EMBL" id="JAFJMO010000117">
    <property type="protein sequence ID" value="KAJ8248651.1"/>
    <property type="molecule type" value="Genomic_DNA"/>
</dbReference>
<dbReference type="GO" id="GO:0004888">
    <property type="term" value="F:transmembrane signaling receptor activity"/>
    <property type="evidence" value="ECO:0007669"/>
    <property type="project" value="TreeGrafter"/>
</dbReference>
<evidence type="ECO:0000256" key="1">
    <source>
        <dbReference type="ARBA" id="ARBA00004370"/>
    </source>
</evidence>
<proteinExistence type="predicted"/>
<keyword evidence="8" id="KW-1185">Reference proteome</keyword>
<dbReference type="Pfam" id="PF07686">
    <property type="entry name" value="V-set"/>
    <property type="match status" value="1"/>
</dbReference>
<dbReference type="InterPro" id="IPR036179">
    <property type="entry name" value="Ig-like_dom_sf"/>
</dbReference>
<organism evidence="7 8">
    <name type="scientific">Conger conger</name>
    <name type="common">Conger eel</name>
    <name type="synonym">Muraena conger</name>
    <dbReference type="NCBI Taxonomy" id="82655"/>
    <lineage>
        <taxon>Eukaryota</taxon>
        <taxon>Metazoa</taxon>
        <taxon>Chordata</taxon>
        <taxon>Craniata</taxon>
        <taxon>Vertebrata</taxon>
        <taxon>Euteleostomi</taxon>
        <taxon>Actinopterygii</taxon>
        <taxon>Neopterygii</taxon>
        <taxon>Teleostei</taxon>
        <taxon>Anguilliformes</taxon>
        <taxon>Congridae</taxon>
        <taxon>Conger</taxon>
    </lineage>
</organism>
<evidence type="ECO:0000256" key="2">
    <source>
        <dbReference type="ARBA" id="ARBA00022692"/>
    </source>
</evidence>
<dbReference type="GO" id="GO:0005886">
    <property type="term" value="C:plasma membrane"/>
    <property type="evidence" value="ECO:0007669"/>
    <property type="project" value="TreeGrafter"/>
</dbReference>
<feature type="compositionally biased region" description="Basic and acidic residues" evidence="4">
    <location>
        <begin position="269"/>
        <end position="280"/>
    </location>
</feature>
<evidence type="ECO:0000256" key="3">
    <source>
        <dbReference type="ARBA" id="ARBA00023136"/>
    </source>
</evidence>
<evidence type="ECO:0000313" key="8">
    <source>
        <dbReference type="Proteomes" id="UP001152803"/>
    </source>
</evidence>
<accession>A0A9Q1HMD5</accession>
<evidence type="ECO:0000256" key="4">
    <source>
        <dbReference type="SAM" id="MobiDB-lite"/>
    </source>
</evidence>
<dbReference type="InterPro" id="IPR007110">
    <property type="entry name" value="Ig-like_dom"/>
</dbReference>
<dbReference type="SMART" id="SM00409">
    <property type="entry name" value="IG"/>
    <property type="match status" value="1"/>
</dbReference>
<dbReference type="SUPFAM" id="SSF48726">
    <property type="entry name" value="Immunoglobulin"/>
    <property type="match status" value="1"/>
</dbReference>
<comment type="subcellular location">
    <subcellularLocation>
        <location evidence="1">Membrane</location>
    </subcellularLocation>
</comment>
<reference evidence="7" key="1">
    <citation type="journal article" date="2023" name="Science">
        <title>Genome structures resolve the early diversification of teleost fishes.</title>
        <authorList>
            <person name="Parey E."/>
            <person name="Louis A."/>
            <person name="Montfort J."/>
            <person name="Bouchez O."/>
            <person name="Roques C."/>
            <person name="Iampietro C."/>
            <person name="Lluch J."/>
            <person name="Castinel A."/>
            <person name="Donnadieu C."/>
            <person name="Desvignes T."/>
            <person name="Floi Bucao C."/>
            <person name="Jouanno E."/>
            <person name="Wen M."/>
            <person name="Mejri S."/>
            <person name="Dirks R."/>
            <person name="Jansen H."/>
            <person name="Henkel C."/>
            <person name="Chen W.J."/>
            <person name="Zahm M."/>
            <person name="Cabau C."/>
            <person name="Klopp C."/>
            <person name="Thompson A.W."/>
            <person name="Robinson-Rechavi M."/>
            <person name="Braasch I."/>
            <person name="Lecointre G."/>
            <person name="Bobe J."/>
            <person name="Postlethwait J.H."/>
            <person name="Berthelot C."/>
            <person name="Roest Crollius H."/>
            <person name="Guiguen Y."/>
        </authorList>
    </citation>
    <scope>NUCLEOTIDE SEQUENCE</scope>
    <source>
        <strain evidence="7">Concon-B</strain>
    </source>
</reference>
<dbReference type="PROSITE" id="PS50835">
    <property type="entry name" value="IG_LIKE"/>
    <property type="match status" value="1"/>
</dbReference>
<feature type="transmembrane region" description="Helical" evidence="5">
    <location>
        <begin position="295"/>
        <end position="318"/>
    </location>
</feature>
<dbReference type="AlphaFoldDB" id="A0A9Q1HMD5"/>
<protein>
    <recommendedName>
        <fullName evidence="6">Ig-like domain-containing protein</fullName>
    </recommendedName>
</protein>